<evidence type="ECO:0000256" key="9">
    <source>
        <dbReference type="ARBA" id="ARBA00023180"/>
    </source>
</evidence>
<evidence type="ECO:0000256" key="3">
    <source>
        <dbReference type="ARBA" id="ARBA00004593"/>
    </source>
</evidence>
<evidence type="ECO:0000256" key="4">
    <source>
        <dbReference type="ARBA" id="ARBA00022525"/>
    </source>
</evidence>
<evidence type="ECO:0000256" key="7">
    <source>
        <dbReference type="ARBA" id="ARBA00022729"/>
    </source>
</evidence>
<dbReference type="GeneID" id="101644146"/>
<evidence type="ECO:0000259" key="15">
    <source>
        <dbReference type="PROSITE" id="PS50026"/>
    </source>
</evidence>
<keyword evidence="6" id="KW-0358">Heparin-binding</keyword>
<keyword evidence="8" id="KW-0677">Repeat</keyword>
<evidence type="ECO:0000259" key="14">
    <source>
        <dbReference type="PROSITE" id="PS50024"/>
    </source>
</evidence>
<keyword evidence="10" id="KW-0966">Cell projection</keyword>
<comment type="caution">
    <text evidence="11">Lacks conserved residue(s) required for the propagation of feature annotation.</text>
</comment>
<feature type="domain" description="SEA" evidence="14">
    <location>
        <begin position="290"/>
        <end position="411"/>
    </location>
</feature>
<feature type="region of interest" description="Disordered" evidence="12">
    <location>
        <begin position="266"/>
        <end position="289"/>
    </location>
</feature>
<dbReference type="PROSITE" id="PS50026">
    <property type="entry name" value="EGF_3"/>
    <property type="match status" value="1"/>
</dbReference>
<feature type="domain" description="EGF-like" evidence="15">
    <location>
        <begin position="650"/>
        <end position="691"/>
    </location>
</feature>
<evidence type="ECO:0000256" key="12">
    <source>
        <dbReference type="SAM" id="MobiDB-lite"/>
    </source>
</evidence>
<keyword evidence="9" id="KW-0325">Glycoprotein</keyword>
<dbReference type="InterPro" id="IPR039861">
    <property type="entry name" value="IMPG"/>
</dbReference>
<dbReference type="SMART" id="SM00200">
    <property type="entry name" value="SEA"/>
    <property type="match status" value="2"/>
</dbReference>
<feature type="chain" id="PRO_5046215104" evidence="13">
    <location>
        <begin position="19"/>
        <end position="816"/>
    </location>
</feature>
<keyword evidence="7 13" id="KW-0732">Signal</keyword>
<dbReference type="InterPro" id="IPR036364">
    <property type="entry name" value="SEA_dom_sf"/>
</dbReference>
<evidence type="ECO:0000256" key="11">
    <source>
        <dbReference type="PROSITE-ProRule" id="PRU00076"/>
    </source>
</evidence>
<evidence type="ECO:0000256" key="6">
    <source>
        <dbReference type="ARBA" id="ARBA00022674"/>
    </source>
</evidence>
<keyword evidence="16" id="KW-1185">Reference proteome</keyword>
<evidence type="ECO:0000313" key="17">
    <source>
        <dbReference type="RefSeq" id="XP_004706513.1"/>
    </source>
</evidence>
<proteinExistence type="predicted"/>
<accession>A0ABM0IS58</accession>
<organism evidence="16 17">
    <name type="scientific">Echinops telfairi</name>
    <name type="common">Lesser hedgehog tenrec</name>
    <dbReference type="NCBI Taxonomy" id="9371"/>
    <lineage>
        <taxon>Eukaryota</taxon>
        <taxon>Metazoa</taxon>
        <taxon>Chordata</taxon>
        <taxon>Craniata</taxon>
        <taxon>Vertebrata</taxon>
        <taxon>Euteleostomi</taxon>
        <taxon>Mammalia</taxon>
        <taxon>Eutheria</taxon>
        <taxon>Afrotheria</taxon>
        <taxon>Tenrecidae</taxon>
        <taxon>Tenrecinae</taxon>
        <taxon>Echinops</taxon>
    </lineage>
</organism>
<dbReference type="InterPro" id="IPR000742">
    <property type="entry name" value="EGF"/>
</dbReference>
<evidence type="ECO:0000256" key="1">
    <source>
        <dbReference type="ARBA" id="ARBA00004437"/>
    </source>
</evidence>
<sequence length="816" mass="90336">MPVFFGLPFMLFHIPLRSLILFHSIAPAPLSLEEIPESRSAFSFLPTDSASTDPSLSTEKKQPLDDREVPRRWLLRRRRSALFPNGVKICPEESVAEAVANHLKYFKVRVCQEAVWEAFRIFWDRLPGREEYPHWMNLCENGITSIFEMGAQFSQSLEHRILIMKKMTYPKETVSSFNLPVPVFFCAQPVPFITKVAEVESNVSHKETYGRGCVGVSVLTCSRVPPGAEESALSCLTFPSVVHGWRTFLPFLLKIFRFGFSVTAARSEPHPEGAPSEGASESRRERPAERVSGDLFAVSVSNMESRACGRVRIPRTVRTGLRGTLLKKRWVRDPVENAFTGLPGYKDIHVLEFRSPGESGSGVDVHYAVTFNGEAISNTSWDLISLHSNKVENHGLTELDDKPTAVYTISNFRDYIAETLHQNSLLGNSSLNPDPDSLQLITVRGLLLPHTEDPVWRTTRSSLQASTLSVLDHTLRDEWSTADEYTTHSISPLDFSLGPPATTSRELWSDSPLGDTVSSPQLAFPLKADLHSSSAILEVSGLTLRSVTPAVLQTGLPVASEERTSGPQFLEDGELVPYLQSNLTGFQNLEILNFRNGSIVVNSRMKFATPVAADVNNVVYMILEDFCTTAYQTMNLVIDKYSLDVESGDQANPCKFQACNEFSECVVNPWSGEAQCRCFPGYLSVEELPCQSLCDLQPDFCLNDGKCDIMPGHGAICSYGTSREPDSLSSTEDAVQYHPVSGSHTTGSKQYQGSCPLHPISNSASREAFGGFSKEGIRQMHESSALSQEDPQERTRILGLCASDPAFAAFVREHQA</sequence>
<feature type="signal peptide" evidence="13">
    <location>
        <begin position="1"/>
        <end position="18"/>
    </location>
</feature>
<dbReference type="PROSITE" id="PS01186">
    <property type="entry name" value="EGF_2"/>
    <property type="match status" value="1"/>
</dbReference>
<reference evidence="17" key="1">
    <citation type="submission" date="2025-08" db="UniProtKB">
        <authorList>
            <consortium name="RefSeq"/>
        </authorList>
    </citation>
    <scope>IDENTIFICATION</scope>
</reference>
<feature type="compositionally biased region" description="Polar residues" evidence="12">
    <location>
        <begin position="46"/>
        <end position="57"/>
    </location>
</feature>
<feature type="compositionally biased region" description="Basic and acidic residues" evidence="12">
    <location>
        <begin position="280"/>
        <end position="289"/>
    </location>
</feature>
<feature type="region of interest" description="Disordered" evidence="12">
    <location>
        <begin position="45"/>
        <end position="65"/>
    </location>
</feature>
<keyword evidence="5" id="KW-0272">Extracellular matrix</keyword>
<feature type="disulfide bond" evidence="11">
    <location>
        <begin position="659"/>
        <end position="676"/>
    </location>
</feature>
<evidence type="ECO:0000256" key="2">
    <source>
        <dbReference type="ARBA" id="ARBA00004504"/>
    </source>
</evidence>
<keyword evidence="4" id="KW-0964">Secreted</keyword>
<feature type="domain" description="SEA" evidence="14">
    <location>
        <begin position="529"/>
        <end position="650"/>
    </location>
</feature>
<dbReference type="RefSeq" id="XP_004706513.1">
    <property type="nucleotide sequence ID" value="XM_004706456.1"/>
</dbReference>
<dbReference type="InterPro" id="IPR000082">
    <property type="entry name" value="SEA_dom"/>
</dbReference>
<gene>
    <name evidence="17" type="primary">IMPG2</name>
</gene>
<evidence type="ECO:0000256" key="8">
    <source>
        <dbReference type="ARBA" id="ARBA00022737"/>
    </source>
</evidence>
<keyword evidence="11" id="KW-0245">EGF-like domain</keyword>
<dbReference type="Proteomes" id="UP000694863">
    <property type="component" value="Unplaced"/>
</dbReference>
<dbReference type="PANTHER" id="PTHR12199:SF4">
    <property type="entry name" value="INTERPHOTORECEPTOR MATRIX PROTEOGLYCAN 2"/>
    <property type="match status" value="1"/>
</dbReference>
<evidence type="ECO:0000313" key="16">
    <source>
        <dbReference type="Proteomes" id="UP000694863"/>
    </source>
</evidence>
<dbReference type="PANTHER" id="PTHR12199">
    <property type="entry name" value="INTERPHOTORECEPTOR MATRIX PROTEOGLYCAN"/>
    <property type="match status" value="1"/>
</dbReference>
<evidence type="ECO:0000256" key="13">
    <source>
        <dbReference type="SAM" id="SignalP"/>
    </source>
</evidence>
<dbReference type="PROSITE" id="PS50024">
    <property type="entry name" value="SEA"/>
    <property type="match status" value="2"/>
</dbReference>
<evidence type="ECO:0000256" key="5">
    <source>
        <dbReference type="ARBA" id="ARBA00022530"/>
    </source>
</evidence>
<comment type="subcellular location">
    <subcellularLocation>
        <location evidence="2">Cell projection</location>
        <location evidence="2">Cilium</location>
        <location evidence="2">Photoreceptor outer segment</location>
    </subcellularLocation>
    <subcellularLocation>
        <location evidence="1">Photoreceptor inner segment</location>
    </subcellularLocation>
    <subcellularLocation>
        <location evidence="3">Secreted</location>
        <location evidence="3">Extracellular space</location>
        <location evidence="3">Extracellular matrix</location>
        <location evidence="3">Interphotoreceptor matrix</location>
    </subcellularLocation>
</comment>
<dbReference type="SUPFAM" id="SSF82671">
    <property type="entry name" value="SEA domain"/>
    <property type="match status" value="1"/>
</dbReference>
<protein>
    <submittedName>
        <fullName evidence="17">Interphotoreceptor matrix proteoglycan 2</fullName>
    </submittedName>
</protein>
<name>A0ABM0IS58_ECHTE</name>
<keyword evidence="11" id="KW-1015">Disulfide bond</keyword>
<evidence type="ECO:0000256" key="10">
    <source>
        <dbReference type="ARBA" id="ARBA00023273"/>
    </source>
</evidence>